<dbReference type="NCBIfam" id="NF006829">
    <property type="entry name" value="PRK09352.1"/>
    <property type="match status" value="1"/>
</dbReference>
<organism evidence="17 18">
    <name type="scientific">Alkalibaculum bacchi</name>
    <dbReference type="NCBI Taxonomy" id="645887"/>
    <lineage>
        <taxon>Bacteria</taxon>
        <taxon>Bacillati</taxon>
        <taxon>Bacillota</taxon>
        <taxon>Clostridia</taxon>
        <taxon>Eubacteriales</taxon>
        <taxon>Eubacteriaceae</taxon>
        <taxon>Alkalibaculum</taxon>
    </lineage>
</organism>
<evidence type="ECO:0000256" key="11">
    <source>
        <dbReference type="ARBA" id="ARBA00052407"/>
    </source>
</evidence>
<comment type="similarity">
    <text evidence="2 14">Belongs to the thiolase-like superfamily. FabH family.</text>
</comment>
<dbReference type="GO" id="GO:0033818">
    <property type="term" value="F:beta-ketoacyl-acyl-carrier-protein synthase III activity"/>
    <property type="evidence" value="ECO:0007669"/>
    <property type="project" value="UniProtKB-UniRule"/>
</dbReference>
<comment type="subcellular location">
    <subcellularLocation>
        <location evidence="14">Cytoplasm</location>
    </subcellularLocation>
</comment>
<evidence type="ECO:0000313" key="18">
    <source>
        <dbReference type="Proteomes" id="UP000253490"/>
    </source>
</evidence>
<comment type="catalytic activity">
    <reaction evidence="11">
        <text>(2S)-2-methylbutanoyl-CoA + malonyl-[ACP] + H(+) = (4S)-4-methyl-3-oxohexanoyl-[ACP] + CO2 + CoA</text>
        <dbReference type="Rhea" id="RHEA:42276"/>
        <dbReference type="Rhea" id="RHEA-COMP:9623"/>
        <dbReference type="Rhea" id="RHEA-COMP:17148"/>
        <dbReference type="ChEBI" id="CHEBI:15378"/>
        <dbReference type="ChEBI" id="CHEBI:16526"/>
        <dbReference type="ChEBI" id="CHEBI:57287"/>
        <dbReference type="ChEBI" id="CHEBI:78449"/>
        <dbReference type="ChEBI" id="CHEBI:88166"/>
        <dbReference type="ChEBI" id="CHEBI:167462"/>
        <dbReference type="EC" id="2.3.1.300"/>
    </reaction>
    <physiologicalReaction direction="left-to-right" evidence="11">
        <dbReference type="Rhea" id="RHEA:42277"/>
    </physiologicalReaction>
</comment>
<evidence type="ECO:0000256" key="10">
    <source>
        <dbReference type="ARBA" id="ARBA00051096"/>
    </source>
</evidence>
<dbReference type="OrthoDB" id="9815506at2"/>
<keyword evidence="8 14" id="KW-0511">Multifunctional enzyme</keyword>
<dbReference type="CDD" id="cd00830">
    <property type="entry name" value="KAS_III"/>
    <property type="match status" value="1"/>
</dbReference>
<feature type="domain" description="Beta-ketoacyl-[acyl-carrier-protein] synthase III C-terminal" evidence="15">
    <location>
        <begin position="233"/>
        <end position="322"/>
    </location>
</feature>
<dbReference type="PANTHER" id="PTHR43091:SF1">
    <property type="entry name" value="BETA-KETOACYL-[ACYL-CARRIER-PROTEIN] SYNTHASE III, CHLOROPLASTIC"/>
    <property type="match status" value="1"/>
</dbReference>
<dbReference type="Pfam" id="PF08541">
    <property type="entry name" value="ACP_syn_III_C"/>
    <property type="match status" value="1"/>
</dbReference>
<evidence type="ECO:0000256" key="8">
    <source>
        <dbReference type="ARBA" id="ARBA00023268"/>
    </source>
</evidence>
<evidence type="ECO:0000256" key="14">
    <source>
        <dbReference type="HAMAP-Rule" id="MF_01815"/>
    </source>
</evidence>
<dbReference type="UniPathway" id="UPA00094"/>
<keyword evidence="6 14" id="KW-0443">Lipid metabolism</keyword>
<evidence type="ECO:0000256" key="1">
    <source>
        <dbReference type="ARBA" id="ARBA00005194"/>
    </source>
</evidence>
<comment type="subunit">
    <text evidence="14">Homodimer.</text>
</comment>
<feature type="region of interest" description="ACP-binding" evidence="14">
    <location>
        <begin position="250"/>
        <end position="254"/>
    </location>
</feature>
<dbReference type="GO" id="GO:0005737">
    <property type="term" value="C:cytoplasm"/>
    <property type="evidence" value="ECO:0007669"/>
    <property type="project" value="UniProtKB-SubCell"/>
</dbReference>
<comment type="domain">
    <text evidence="14">The last Arg residue of the ACP-binding site is essential for the weak association between ACP/AcpP and FabH.</text>
</comment>
<keyword evidence="7 14" id="KW-0275">Fatty acid biosynthesis</keyword>
<proteinExistence type="inferred from homology"/>
<dbReference type="InterPro" id="IPR013747">
    <property type="entry name" value="ACP_syn_III_C"/>
</dbReference>
<evidence type="ECO:0000256" key="6">
    <source>
        <dbReference type="ARBA" id="ARBA00023098"/>
    </source>
</evidence>
<comment type="caution">
    <text evidence="17">The sequence shown here is derived from an EMBL/GenBank/DDBJ whole genome shotgun (WGS) entry which is preliminary data.</text>
</comment>
<evidence type="ECO:0000256" key="13">
    <source>
        <dbReference type="ARBA" id="ARBA00052985"/>
    </source>
</evidence>
<dbReference type="SUPFAM" id="SSF53901">
    <property type="entry name" value="Thiolase-like"/>
    <property type="match status" value="1"/>
</dbReference>
<comment type="catalytic activity">
    <reaction evidence="13">
        <text>3-methylbutanoyl-CoA + malonyl-[ACP] + H(+) = 5-methyl-3-oxohexanoyl-[ACP] + CO2 + CoA</text>
        <dbReference type="Rhea" id="RHEA:42272"/>
        <dbReference type="Rhea" id="RHEA-COMP:9623"/>
        <dbReference type="Rhea" id="RHEA-COMP:9941"/>
        <dbReference type="ChEBI" id="CHEBI:15378"/>
        <dbReference type="ChEBI" id="CHEBI:16526"/>
        <dbReference type="ChEBI" id="CHEBI:57287"/>
        <dbReference type="ChEBI" id="CHEBI:57345"/>
        <dbReference type="ChEBI" id="CHEBI:78449"/>
        <dbReference type="ChEBI" id="CHEBI:78822"/>
        <dbReference type="EC" id="2.3.1.300"/>
    </reaction>
    <physiologicalReaction direction="left-to-right" evidence="13">
        <dbReference type="Rhea" id="RHEA:42273"/>
    </physiologicalReaction>
</comment>
<feature type="active site" evidence="14">
    <location>
        <position position="249"/>
    </location>
</feature>
<dbReference type="HAMAP" id="MF_01815">
    <property type="entry name" value="FabH"/>
    <property type="match status" value="1"/>
</dbReference>
<dbReference type="InterPro" id="IPR004655">
    <property type="entry name" value="FabH"/>
</dbReference>
<name>A0A366I3V5_9FIRM</name>
<comment type="function">
    <text evidence="14">Catalyzes the condensation reaction of fatty acid synthesis by the addition to an acyl acceptor of two carbons from malonyl-ACP. Catalyzes the first condensation reaction which initiates fatty acid synthesis and may therefore play a role in governing the total rate of fatty acid production. Possesses both acetoacetyl-ACP synthase and acetyl transacylase activities. Its substrate specificity determines the biosynthesis of branched-chain and/or straight-chain of fatty acids.</text>
</comment>
<evidence type="ECO:0000256" key="4">
    <source>
        <dbReference type="ARBA" id="ARBA00022679"/>
    </source>
</evidence>
<dbReference type="Pfam" id="PF08545">
    <property type="entry name" value="ACP_syn_III"/>
    <property type="match status" value="1"/>
</dbReference>
<evidence type="ECO:0000256" key="9">
    <source>
        <dbReference type="ARBA" id="ARBA00023315"/>
    </source>
</evidence>
<comment type="pathway">
    <text evidence="1 14">Lipid metabolism; fatty acid biosynthesis.</text>
</comment>
<sequence length="322" mass="35541">MSKIIATGKYAPQLAVSNLDLEKIIDTSDDWIYTRTGIRKRRISQSESTLDLTYKAALNAIEKNNINIDTIDLIIVATVTPDHFMPSTACLLQSKLGIDHLQVTSFDINAACTGLIYGIQIADKFISSRSHKRALIVGAETFSKVLDWEDRGTCVLFGDGAGAVILDGEEDKILSDYTNSSGDKLLHLTLPAVPLENPFGAEKKEISRYLTMNGSEIFKFATFAIKDSIDFVLEQCNLNIDDIAYIVPHQANQRIIAKVARVMKIPLDKFYMNVEHYGNTSAASIGIALDDLYETKNLKSGDKIILVGFGGGLTWGSILYEY</sequence>
<dbReference type="PANTHER" id="PTHR43091">
    <property type="entry name" value="3-OXOACYL-[ACYL-CARRIER-PROTEIN] SYNTHASE"/>
    <property type="match status" value="1"/>
</dbReference>
<keyword evidence="3 14" id="KW-0444">Lipid biosynthesis</keyword>
<dbReference type="AlphaFoldDB" id="A0A366I3V5"/>
<keyword evidence="4 14" id="KW-0808">Transferase</keyword>
<evidence type="ECO:0000256" key="5">
    <source>
        <dbReference type="ARBA" id="ARBA00022832"/>
    </source>
</evidence>
<feature type="active site" evidence="14">
    <location>
        <position position="279"/>
    </location>
</feature>
<feature type="active site" evidence="14">
    <location>
        <position position="112"/>
    </location>
</feature>
<evidence type="ECO:0000313" key="17">
    <source>
        <dbReference type="EMBL" id="RBP62631.1"/>
    </source>
</evidence>
<comment type="catalytic activity">
    <reaction evidence="10">
        <text>malonyl-[ACP] + acetyl-CoA + H(+) = 3-oxobutanoyl-[ACP] + CO2 + CoA</text>
        <dbReference type="Rhea" id="RHEA:12080"/>
        <dbReference type="Rhea" id="RHEA-COMP:9623"/>
        <dbReference type="Rhea" id="RHEA-COMP:9625"/>
        <dbReference type="ChEBI" id="CHEBI:15378"/>
        <dbReference type="ChEBI" id="CHEBI:16526"/>
        <dbReference type="ChEBI" id="CHEBI:57287"/>
        <dbReference type="ChEBI" id="CHEBI:57288"/>
        <dbReference type="ChEBI" id="CHEBI:78449"/>
        <dbReference type="ChEBI" id="CHEBI:78450"/>
        <dbReference type="EC" id="2.3.1.180"/>
    </reaction>
    <physiologicalReaction direction="left-to-right" evidence="10">
        <dbReference type="Rhea" id="RHEA:12081"/>
    </physiologicalReaction>
</comment>
<evidence type="ECO:0000259" key="15">
    <source>
        <dbReference type="Pfam" id="PF08541"/>
    </source>
</evidence>
<keyword evidence="14" id="KW-0963">Cytoplasm</keyword>
<feature type="domain" description="Beta-ketoacyl-[acyl-carrier-protein] synthase III N-terminal" evidence="16">
    <location>
        <begin position="106"/>
        <end position="175"/>
    </location>
</feature>
<evidence type="ECO:0000256" key="7">
    <source>
        <dbReference type="ARBA" id="ARBA00023160"/>
    </source>
</evidence>
<keyword evidence="5 14" id="KW-0276">Fatty acid metabolism</keyword>
<dbReference type="Proteomes" id="UP000253490">
    <property type="component" value="Unassembled WGS sequence"/>
</dbReference>
<comment type="catalytic activity">
    <reaction evidence="12">
        <text>2-methylpropanoyl-CoA + malonyl-[ACP] + H(+) = 4-methyl-3-oxopentanoyl-[ACP] + CO2 + CoA</text>
        <dbReference type="Rhea" id="RHEA:42268"/>
        <dbReference type="Rhea" id="RHEA-COMP:9623"/>
        <dbReference type="Rhea" id="RHEA-COMP:9940"/>
        <dbReference type="ChEBI" id="CHEBI:15378"/>
        <dbReference type="ChEBI" id="CHEBI:16526"/>
        <dbReference type="ChEBI" id="CHEBI:57287"/>
        <dbReference type="ChEBI" id="CHEBI:57338"/>
        <dbReference type="ChEBI" id="CHEBI:78449"/>
        <dbReference type="ChEBI" id="CHEBI:78820"/>
        <dbReference type="EC" id="2.3.1.300"/>
    </reaction>
    <physiologicalReaction direction="left-to-right" evidence="12">
        <dbReference type="Rhea" id="RHEA:42269"/>
    </physiologicalReaction>
</comment>
<dbReference type="EC" id="2.3.1.180" evidence="14"/>
<evidence type="ECO:0000256" key="3">
    <source>
        <dbReference type="ARBA" id="ARBA00022516"/>
    </source>
</evidence>
<keyword evidence="9 14" id="KW-0012">Acyltransferase</keyword>
<dbReference type="InterPro" id="IPR016039">
    <property type="entry name" value="Thiolase-like"/>
</dbReference>
<evidence type="ECO:0000256" key="2">
    <source>
        <dbReference type="ARBA" id="ARBA00008642"/>
    </source>
</evidence>
<evidence type="ECO:0000259" key="16">
    <source>
        <dbReference type="Pfam" id="PF08545"/>
    </source>
</evidence>
<dbReference type="EMBL" id="QNRX01000011">
    <property type="protein sequence ID" value="RBP62631.1"/>
    <property type="molecule type" value="Genomic_DNA"/>
</dbReference>
<gene>
    <name evidence="14" type="primary">fabH</name>
    <name evidence="17" type="ORF">DES36_11164</name>
</gene>
<dbReference type="GO" id="GO:0006633">
    <property type="term" value="P:fatty acid biosynthetic process"/>
    <property type="evidence" value="ECO:0007669"/>
    <property type="project" value="UniProtKB-UniRule"/>
</dbReference>
<dbReference type="NCBIfam" id="TIGR00747">
    <property type="entry name" value="fabH"/>
    <property type="match status" value="1"/>
</dbReference>
<accession>A0A366I3V5</accession>
<reference evidence="17 18" key="1">
    <citation type="submission" date="2018-06" db="EMBL/GenBank/DDBJ databases">
        <title>Genomic Encyclopedia of Type Strains, Phase IV (KMG-IV): sequencing the most valuable type-strain genomes for metagenomic binning, comparative biology and taxonomic classification.</title>
        <authorList>
            <person name="Goeker M."/>
        </authorList>
    </citation>
    <scope>NUCLEOTIDE SEQUENCE [LARGE SCALE GENOMIC DNA]</scope>
    <source>
        <strain evidence="17 18">DSM 22112</strain>
    </source>
</reference>
<dbReference type="FunFam" id="3.40.47.10:FF:000004">
    <property type="entry name" value="3-oxoacyl-[acyl-carrier-protein] synthase 3"/>
    <property type="match status" value="1"/>
</dbReference>
<dbReference type="GO" id="GO:0004315">
    <property type="term" value="F:3-oxoacyl-[acyl-carrier-protein] synthase activity"/>
    <property type="evidence" value="ECO:0007669"/>
    <property type="project" value="InterPro"/>
</dbReference>
<dbReference type="InterPro" id="IPR013751">
    <property type="entry name" value="ACP_syn_III_N"/>
</dbReference>
<protein>
    <recommendedName>
        <fullName evidence="14">Beta-ketoacyl-[acyl-carrier-protein] synthase III</fullName>
        <shortName evidence="14">Beta-ketoacyl-ACP synthase III</shortName>
        <shortName evidence="14">KAS III</shortName>
        <ecNumber evidence="14">2.3.1.180</ecNumber>
    </recommendedName>
    <alternativeName>
        <fullName evidence="14">3-oxoacyl-[acyl-carrier-protein] synthase 3</fullName>
    </alternativeName>
    <alternativeName>
        <fullName evidence="14">3-oxoacyl-[acyl-carrier-protein] synthase III</fullName>
    </alternativeName>
</protein>
<evidence type="ECO:0000256" key="12">
    <source>
        <dbReference type="ARBA" id="ARBA00052467"/>
    </source>
</evidence>
<keyword evidence="18" id="KW-1185">Reference proteome</keyword>
<dbReference type="Gene3D" id="3.40.47.10">
    <property type="match status" value="1"/>
</dbReference>